<comment type="subcellular location">
    <subcellularLocation>
        <location evidence="1">Membrane</location>
        <topology evidence="1">Multi-pass membrane protein</topology>
    </subcellularLocation>
</comment>
<evidence type="ECO:0000256" key="1">
    <source>
        <dbReference type="ARBA" id="ARBA00004141"/>
    </source>
</evidence>
<evidence type="ECO:0000259" key="8">
    <source>
        <dbReference type="PROSITE" id="PS50156"/>
    </source>
</evidence>
<dbReference type="PROSITE" id="PS50156">
    <property type="entry name" value="SSD"/>
    <property type="match status" value="1"/>
</dbReference>
<evidence type="ECO:0000256" key="7">
    <source>
        <dbReference type="SAM" id="Phobius"/>
    </source>
</evidence>
<dbReference type="Proteomes" id="UP000267606">
    <property type="component" value="Unassembled WGS sequence"/>
</dbReference>
<dbReference type="GO" id="GO:0006897">
    <property type="term" value="P:endocytosis"/>
    <property type="evidence" value="ECO:0007669"/>
    <property type="project" value="TreeGrafter"/>
</dbReference>
<dbReference type="InterPro" id="IPR051697">
    <property type="entry name" value="Patched_domain-protein"/>
</dbReference>
<dbReference type="GO" id="GO:0005886">
    <property type="term" value="C:plasma membrane"/>
    <property type="evidence" value="ECO:0007669"/>
    <property type="project" value="TreeGrafter"/>
</dbReference>
<protein>
    <submittedName>
        <fullName evidence="11">SSD domain-containing protein</fullName>
    </submittedName>
</protein>
<keyword evidence="6" id="KW-0325">Glycoprotein</keyword>
<evidence type="ECO:0000313" key="10">
    <source>
        <dbReference type="Proteomes" id="UP000267606"/>
    </source>
</evidence>
<dbReference type="WBParaSite" id="OFLC_0001605201-mRNA-1">
    <property type="protein sequence ID" value="OFLC_0001605201-mRNA-1"/>
    <property type="gene ID" value="OFLC_0001605201"/>
</dbReference>
<dbReference type="AlphaFoldDB" id="A0A183I8H7"/>
<dbReference type="InterPro" id="IPR000731">
    <property type="entry name" value="SSD"/>
</dbReference>
<evidence type="ECO:0000256" key="6">
    <source>
        <dbReference type="ARBA" id="ARBA00023180"/>
    </source>
</evidence>
<feature type="domain" description="SSD" evidence="8">
    <location>
        <begin position="15"/>
        <end position="76"/>
    </location>
</feature>
<keyword evidence="10" id="KW-1185">Reference proteome</keyword>
<keyword evidence="4 7" id="KW-1133">Transmembrane helix</keyword>
<feature type="transmembrane region" description="Helical" evidence="7">
    <location>
        <begin position="16"/>
        <end position="40"/>
    </location>
</feature>
<feature type="transmembrane region" description="Helical" evidence="7">
    <location>
        <begin position="47"/>
        <end position="67"/>
    </location>
</feature>
<dbReference type="PANTHER" id="PTHR10796:SF88">
    <property type="entry name" value="SSD DOMAIN-CONTAINING PROTEIN"/>
    <property type="match status" value="1"/>
</dbReference>
<dbReference type="GO" id="GO:0018996">
    <property type="term" value="P:molting cycle, collagen and cuticulin-based cuticle"/>
    <property type="evidence" value="ECO:0007669"/>
    <property type="project" value="TreeGrafter"/>
</dbReference>
<name>A0A183I8H7_9BILA</name>
<reference evidence="9 10" key="2">
    <citation type="submission" date="2018-11" db="EMBL/GenBank/DDBJ databases">
        <authorList>
            <consortium name="Pathogen Informatics"/>
        </authorList>
    </citation>
    <scope>NUCLEOTIDE SEQUENCE [LARGE SCALE GENOMIC DNA]</scope>
</reference>
<evidence type="ECO:0000313" key="11">
    <source>
        <dbReference type="WBParaSite" id="OFLC_0001605201-mRNA-1"/>
    </source>
</evidence>
<evidence type="ECO:0000256" key="2">
    <source>
        <dbReference type="ARBA" id="ARBA00005585"/>
    </source>
</evidence>
<dbReference type="InterPro" id="IPR003392">
    <property type="entry name" value="PTHD_SSD"/>
</dbReference>
<gene>
    <name evidence="9" type="ORF">OFLC_LOCUS16039</name>
</gene>
<dbReference type="GO" id="GO:0030659">
    <property type="term" value="C:cytoplasmic vesicle membrane"/>
    <property type="evidence" value="ECO:0007669"/>
    <property type="project" value="TreeGrafter"/>
</dbReference>
<evidence type="ECO:0000313" key="9">
    <source>
        <dbReference type="EMBL" id="VDP26342.1"/>
    </source>
</evidence>
<evidence type="ECO:0000256" key="4">
    <source>
        <dbReference type="ARBA" id="ARBA00022989"/>
    </source>
</evidence>
<dbReference type="EMBL" id="UZAJ01043735">
    <property type="protein sequence ID" value="VDP26342.1"/>
    <property type="molecule type" value="Genomic_DNA"/>
</dbReference>
<dbReference type="Gene3D" id="1.20.1640.10">
    <property type="entry name" value="Multidrug efflux transporter AcrB transmembrane domain"/>
    <property type="match status" value="1"/>
</dbReference>
<sequence length="76" mass="8310">MDNSTIIDLSIDFLQLFISIAACISPLLACATALGILLWCGLRFGSILTATPILVLAIGVDDAFLMINHWQQIYQQ</sequence>
<dbReference type="PANTHER" id="PTHR10796">
    <property type="entry name" value="PATCHED-RELATED"/>
    <property type="match status" value="1"/>
</dbReference>
<comment type="similarity">
    <text evidence="2">Belongs to the patched family.</text>
</comment>
<keyword evidence="5 7" id="KW-0472">Membrane</keyword>
<evidence type="ECO:0000256" key="3">
    <source>
        <dbReference type="ARBA" id="ARBA00022692"/>
    </source>
</evidence>
<evidence type="ECO:0000256" key="5">
    <source>
        <dbReference type="ARBA" id="ARBA00023136"/>
    </source>
</evidence>
<reference evidence="11" key="1">
    <citation type="submission" date="2016-06" db="UniProtKB">
        <authorList>
            <consortium name="WormBaseParasite"/>
        </authorList>
    </citation>
    <scope>IDENTIFICATION</scope>
</reference>
<dbReference type="SUPFAM" id="SSF82866">
    <property type="entry name" value="Multidrug efflux transporter AcrB transmembrane domain"/>
    <property type="match status" value="1"/>
</dbReference>
<organism evidence="11">
    <name type="scientific">Onchocerca flexuosa</name>
    <dbReference type="NCBI Taxonomy" id="387005"/>
    <lineage>
        <taxon>Eukaryota</taxon>
        <taxon>Metazoa</taxon>
        <taxon>Ecdysozoa</taxon>
        <taxon>Nematoda</taxon>
        <taxon>Chromadorea</taxon>
        <taxon>Rhabditida</taxon>
        <taxon>Spirurina</taxon>
        <taxon>Spiruromorpha</taxon>
        <taxon>Filarioidea</taxon>
        <taxon>Onchocercidae</taxon>
        <taxon>Onchocerca</taxon>
    </lineage>
</organism>
<dbReference type="Pfam" id="PF02460">
    <property type="entry name" value="Patched"/>
    <property type="match status" value="1"/>
</dbReference>
<accession>A0A183I8H7</accession>
<keyword evidence="3 7" id="KW-0812">Transmembrane</keyword>
<proteinExistence type="inferred from homology"/>